<accession>A0ABY8UDX5</accession>
<protein>
    <submittedName>
        <fullName evidence="2">Uncharacterized protein</fullName>
    </submittedName>
</protein>
<feature type="region of interest" description="Disordered" evidence="1">
    <location>
        <begin position="1"/>
        <end position="27"/>
    </location>
</feature>
<evidence type="ECO:0000313" key="2">
    <source>
        <dbReference type="EMBL" id="WIA18301.1"/>
    </source>
</evidence>
<name>A0ABY8UDX5_TETOB</name>
<proteinExistence type="predicted"/>
<feature type="region of interest" description="Disordered" evidence="1">
    <location>
        <begin position="138"/>
        <end position="161"/>
    </location>
</feature>
<keyword evidence="3" id="KW-1185">Reference proteome</keyword>
<sequence length="269" mass="29993">MADKDISKEPSSSDYASETSDPDYEERPASLFGTLRTRLNWQPSSRTMHLDVRQTLQNRRNLEFRYKAKLNTSSGGYTQLVQMQKNMNQNTPSMARIIAAERGIQLEGEEPLSPDKLLPGGIKCLLLRDWTLSPGVRLRRSSSSSSSSSSEAAGSSSSSSDGDLKYYVTLRKQPQVLRRQGVWDSWLTGKADLELDAQQQQVALRGSLRLKAFRFNVTDKQDLQAAAGLDYVAGAGAAGSSRLTPYLKVGENSWSIRLQQGLWMFNYEI</sequence>
<evidence type="ECO:0000313" key="3">
    <source>
        <dbReference type="Proteomes" id="UP001244341"/>
    </source>
</evidence>
<dbReference type="Proteomes" id="UP001244341">
    <property type="component" value="Chromosome 9b"/>
</dbReference>
<organism evidence="2 3">
    <name type="scientific">Tetradesmus obliquus</name>
    <name type="common">Green alga</name>
    <name type="synonym">Acutodesmus obliquus</name>
    <dbReference type="NCBI Taxonomy" id="3088"/>
    <lineage>
        <taxon>Eukaryota</taxon>
        <taxon>Viridiplantae</taxon>
        <taxon>Chlorophyta</taxon>
        <taxon>core chlorophytes</taxon>
        <taxon>Chlorophyceae</taxon>
        <taxon>CS clade</taxon>
        <taxon>Sphaeropleales</taxon>
        <taxon>Scenedesmaceae</taxon>
        <taxon>Tetradesmus</taxon>
    </lineage>
</organism>
<feature type="compositionally biased region" description="Low complexity" evidence="1">
    <location>
        <begin position="141"/>
        <end position="160"/>
    </location>
</feature>
<reference evidence="2 3" key="1">
    <citation type="submission" date="2023-05" db="EMBL/GenBank/DDBJ databases">
        <title>A 100% complete, gapless, phased diploid assembly of the Scenedesmus obliquus UTEX 3031 genome.</title>
        <authorList>
            <person name="Biondi T.C."/>
            <person name="Hanschen E.R."/>
            <person name="Kwon T."/>
            <person name="Eng W."/>
            <person name="Kruse C.P.S."/>
            <person name="Koehler S.I."/>
            <person name="Kunde Y."/>
            <person name="Gleasner C.D."/>
            <person name="You Mak K.T."/>
            <person name="Polle J."/>
            <person name="Hovde B.T."/>
            <person name="Starkenburg S.R."/>
        </authorList>
    </citation>
    <scope>NUCLEOTIDE SEQUENCE [LARGE SCALE GENOMIC DNA]</scope>
    <source>
        <strain evidence="2 3">DOE0152z</strain>
    </source>
</reference>
<gene>
    <name evidence="2" type="ORF">OEZ85_009766</name>
</gene>
<feature type="compositionally biased region" description="Polar residues" evidence="1">
    <location>
        <begin position="9"/>
        <end position="19"/>
    </location>
</feature>
<dbReference type="EMBL" id="CP126216">
    <property type="protein sequence ID" value="WIA18301.1"/>
    <property type="molecule type" value="Genomic_DNA"/>
</dbReference>
<evidence type="ECO:0000256" key="1">
    <source>
        <dbReference type="SAM" id="MobiDB-lite"/>
    </source>
</evidence>